<comment type="caution">
    <text evidence="2">The sequence shown here is derived from an EMBL/GenBank/DDBJ whole genome shotgun (WGS) entry which is preliminary data.</text>
</comment>
<dbReference type="EMBL" id="JARTCD010000001">
    <property type="protein sequence ID" value="KAJ8664097.1"/>
    <property type="molecule type" value="Genomic_DNA"/>
</dbReference>
<organism evidence="2 3">
    <name type="scientific">Lichtheimia ornata</name>
    <dbReference type="NCBI Taxonomy" id="688661"/>
    <lineage>
        <taxon>Eukaryota</taxon>
        <taxon>Fungi</taxon>
        <taxon>Fungi incertae sedis</taxon>
        <taxon>Mucoromycota</taxon>
        <taxon>Mucoromycotina</taxon>
        <taxon>Mucoromycetes</taxon>
        <taxon>Mucorales</taxon>
        <taxon>Lichtheimiaceae</taxon>
        <taxon>Lichtheimia</taxon>
    </lineage>
</organism>
<name>A0AAD8DJY7_9FUNG</name>
<reference evidence="2 3" key="1">
    <citation type="submission" date="2023-03" db="EMBL/GenBank/DDBJ databases">
        <title>Genome sequence of Lichtheimia ornata CBS 291.66.</title>
        <authorList>
            <person name="Mohabir J.T."/>
            <person name="Shea T.P."/>
            <person name="Kurbessoian T."/>
            <person name="Berby B."/>
            <person name="Fontaine J."/>
            <person name="Livny J."/>
            <person name="Gnirke A."/>
            <person name="Stajich J.E."/>
            <person name="Cuomo C.A."/>
        </authorList>
    </citation>
    <scope>NUCLEOTIDE SEQUENCE [LARGE SCALE GENOMIC DNA]</scope>
    <source>
        <strain evidence="2">CBS 291.66</strain>
    </source>
</reference>
<sequence>MEYFYKKASSLLPGSLYHEAEEPTHGDIQQSSSAAEQQPMASTQRATVDQNSTFVAPEPTRAKQSGLLSKDNNQFGSVTGKQPVKEPSKPMPTTTTTGQQQQQQQQPGSGMVSKTNETGPNQGMAAGGGGVPDHEDEFYGSAIEQRKAPMSNAAPTSNVTQQQQPQTSDTAPTATGTHSRKDSRVISDMPPSPHQQAAGQSETAAIPPSSSQQQQQPCQKVQFSTDAPQQKQSSSQPPPLNTKAQPTAAPVAAAATTTANTNKSDGSYAADQGSFHPADSEHPAGKESAPVTDNAVPPTQQQQQSLPGDKRRGSKGSGHGIKSFFEKITHPGHSGGKGERKSSANTQQKDFSKYDISSAQKQGGFAAGPIPANGGLAAAGVGGAAMVTGIEAMEQEKERQHQQQPSTQPTTKGNGRDLGKSGAAGDIQQQQHVPPESTNEGNGMKQPNATGAGNSTNATALNQQERTNLDHKGGNIQSSTTTDDMQRTNQSAGMNNAMQQQQQQPTTADATNRHEPNQVTGNNNNTVGRNVAPMQQQQPSAAALGPQKMNQPAAGAPQQQQPQMPTTTAKEKNAATTEASQQQMQQPMSAGDGGTGGDTMTTTAPSTDQKNPATAGQGGAKEERQQSMTQEAAAIQQSSGQEVPVSSRENGGETKKWVSSPPSNTGKGIGGAIAGAAGATAVGAGVAHARGDTSNYSHPQQQQQQQQHGPSSSGDTAAQNDVAGQQQQDQSPPPPPQRRRSSLQEYISGMIDTRRGSFKETLGKLLHRENWENDGQALRMHGQQKIDDFHAAQQAHKKSITAI</sequence>
<feature type="compositionally biased region" description="Low complexity" evidence="1">
    <location>
        <begin position="93"/>
        <end position="106"/>
    </location>
</feature>
<feature type="compositionally biased region" description="Low complexity" evidence="1">
    <location>
        <begin position="674"/>
        <end position="688"/>
    </location>
</feature>
<dbReference type="GeneID" id="83207797"/>
<dbReference type="Proteomes" id="UP001234581">
    <property type="component" value="Unassembled WGS sequence"/>
</dbReference>
<feature type="compositionally biased region" description="Low complexity" evidence="1">
    <location>
        <begin position="517"/>
        <end position="543"/>
    </location>
</feature>
<gene>
    <name evidence="2" type="ORF">O0I10_000375</name>
</gene>
<feature type="compositionally biased region" description="Low complexity" evidence="1">
    <location>
        <begin position="207"/>
        <end position="217"/>
    </location>
</feature>
<feature type="compositionally biased region" description="Polar residues" evidence="1">
    <location>
        <begin position="112"/>
        <end position="121"/>
    </location>
</feature>
<keyword evidence="3" id="KW-1185">Reference proteome</keyword>
<feature type="compositionally biased region" description="Polar residues" evidence="1">
    <location>
        <begin position="27"/>
        <end position="54"/>
    </location>
</feature>
<evidence type="ECO:0000313" key="2">
    <source>
        <dbReference type="EMBL" id="KAJ8664097.1"/>
    </source>
</evidence>
<feature type="compositionally biased region" description="Low complexity" evidence="1">
    <location>
        <begin position="402"/>
        <end position="411"/>
    </location>
</feature>
<protein>
    <submittedName>
        <fullName evidence="2">Uncharacterized protein</fullName>
    </submittedName>
</protein>
<feature type="compositionally biased region" description="Low complexity" evidence="1">
    <location>
        <begin position="598"/>
        <end position="607"/>
    </location>
</feature>
<feature type="compositionally biased region" description="Polar residues" evidence="1">
    <location>
        <begin position="427"/>
        <end position="447"/>
    </location>
</feature>
<dbReference type="RefSeq" id="XP_058349009.1">
    <property type="nucleotide sequence ID" value="XM_058480486.1"/>
</dbReference>
<feature type="compositionally biased region" description="Polar residues" evidence="1">
    <location>
        <begin position="343"/>
        <end position="357"/>
    </location>
</feature>
<feature type="compositionally biased region" description="Low complexity" evidence="1">
    <location>
        <begin position="242"/>
        <end position="263"/>
    </location>
</feature>
<feature type="compositionally biased region" description="Polar residues" evidence="1">
    <location>
        <begin position="62"/>
        <end position="80"/>
    </location>
</feature>
<feature type="compositionally biased region" description="Polar residues" evidence="1">
    <location>
        <begin position="475"/>
        <end position="498"/>
    </location>
</feature>
<feature type="region of interest" description="Disordered" evidence="1">
    <location>
        <begin position="389"/>
        <end position="743"/>
    </location>
</feature>
<feature type="compositionally biased region" description="Polar residues" evidence="1">
    <location>
        <begin position="626"/>
        <end position="641"/>
    </location>
</feature>
<feature type="compositionally biased region" description="Low complexity" evidence="1">
    <location>
        <begin position="448"/>
        <end position="462"/>
    </location>
</feature>
<feature type="compositionally biased region" description="Polar residues" evidence="1">
    <location>
        <begin position="708"/>
        <end position="724"/>
    </location>
</feature>
<feature type="compositionally biased region" description="Polar residues" evidence="1">
    <location>
        <begin position="194"/>
        <end position="203"/>
    </location>
</feature>
<accession>A0AAD8DJY7</accession>
<feature type="compositionally biased region" description="Polar residues" evidence="1">
    <location>
        <begin position="153"/>
        <end position="177"/>
    </location>
</feature>
<evidence type="ECO:0000313" key="3">
    <source>
        <dbReference type="Proteomes" id="UP001234581"/>
    </source>
</evidence>
<proteinExistence type="predicted"/>
<evidence type="ECO:0000256" key="1">
    <source>
        <dbReference type="SAM" id="MobiDB-lite"/>
    </source>
</evidence>
<feature type="compositionally biased region" description="Polar residues" evidence="1">
    <location>
        <begin position="297"/>
        <end position="306"/>
    </location>
</feature>
<feature type="compositionally biased region" description="Polar residues" evidence="1">
    <location>
        <begin position="218"/>
        <end position="227"/>
    </location>
</feature>
<dbReference type="AlphaFoldDB" id="A0AAD8DJY7"/>
<feature type="compositionally biased region" description="Low complexity" evidence="1">
    <location>
        <begin position="551"/>
        <end position="590"/>
    </location>
</feature>
<feature type="region of interest" description="Disordered" evidence="1">
    <location>
        <begin position="1"/>
        <end position="357"/>
    </location>
</feature>